<dbReference type="AlphaFoldDB" id="A0AAN9K883"/>
<name>A0AAN9K883_CLITE</name>
<evidence type="ECO:0000313" key="1">
    <source>
        <dbReference type="EMBL" id="KAK7311362.1"/>
    </source>
</evidence>
<keyword evidence="2" id="KW-1185">Reference proteome</keyword>
<dbReference type="GO" id="GO:0031146">
    <property type="term" value="P:SCF-dependent proteasomal ubiquitin-dependent protein catabolic process"/>
    <property type="evidence" value="ECO:0007669"/>
    <property type="project" value="TreeGrafter"/>
</dbReference>
<evidence type="ECO:0008006" key="3">
    <source>
        <dbReference type="Google" id="ProtNLM"/>
    </source>
</evidence>
<comment type="caution">
    <text evidence="1">The sequence shown here is derived from an EMBL/GenBank/DDBJ whole genome shotgun (WGS) entry which is preliminary data.</text>
</comment>
<dbReference type="InterPro" id="IPR006553">
    <property type="entry name" value="Leu-rich_rpt_Cys-con_subtyp"/>
</dbReference>
<dbReference type="InterPro" id="IPR032675">
    <property type="entry name" value="LRR_dom_sf"/>
</dbReference>
<accession>A0AAN9K883</accession>
<dbReference type="Gene3D" id="3.80.10.10">
    <property type="entry name" value="Ribonuclease Inhibitor"/>
    <property type="match status" value="1"/>
</dbReference>
<dbReference type="SUPFAM" id="SSF52047">
    <property type="entry name" value="RNI-like"/>
    <property type="match status" value="1"/>
</dbReference>
<dbReference type="PANTHER" id="PTHR13318">
    <property type="entry name" value="PARTNER OF PAIRED, ISOFORM B-RELATED"/>
    <property type="match status" value="1"/>
</dbReference>
<evidence type="ECO:0000313" key="2">
    <source>
        <dbReference type="Proteomes" id="UP001359559"/>
    </source>
</evidence>
<dbReference type="SMART" id="SM00367">
    <property type="entry name" value="LRR_CC"/>
    <property type="match status" value="3"/>
</dbReference>
<protein>
    <recommendedName>
        <fullName evidence="3">F-box protein</fullName>
    </recommendedName>
</protein>
<reference evidence="1 2" key="1">
    <citation type="submission" date="2024-01" db="EMBL/GenBank/DDBJ databases">
        <title>The genomes of 5 underutilized Papilionoideae crops provide insights into root nodulation and disease resistance.</title>
        <authorList>
            <person name="Yuan L."/>
        </authorList>
    </citation>
    <scope>NUCLEOTIDE SEQUENCE [LARGE SCALE GENOMIC DNA]</scope>
    <source>
        <strain evidence="1">LY-2023</strain>
        <tissue evidence="1">Leaf</tissue>
    </source>
</reference>
<gene>
    <name evidence="1" type="ORF">RJT34_09459</name>
</gene>
<dbReference type="Proteomes" id="UP001359559">
    <property type="component" value="Unassembled WGS sequence"/>
</dbReference>
<dbReference type="EMBL" id="JAYKXN010000002">
    <property type="protein sequence ID" value="KAK7311362.1"/>
    <property type="molecule type" value="Genomic_DNA"/>
</dbReference>
<sequence length="242" mass="26708">MSACENLSVPDLRQPEKLLCRVPAMASHRRREPPPAFLKRTSDFVGFRPLFILSLHGCREVTEIGIASVARNCNALKKLSCASCMFGAMGVYAFVNNCTVLEELSVKRLQGFDDDSAKELVPQMVSSSLKSICLKELIIGQRKLNSGLVEIHLEKVQVGDVGLLGISKCSRLETLHLVKTSDCSDVGLCDVVEGCKMLKKLHIDGWRTNRISDSGLISVAKSCHVVKDTTTKSYFHIEAWRA</sequence>
<organism evidence="1 2">
    <name type="scientific">Clitoria ternatea</name>
    <name type="common">Butterfly pea</name>
    <dbReference type="NCBI Taxonomy" id="43366"/>
    <lineage>
        <taxon>Eukaryota</taxon>
        <taxon>Viridiplantae</taxon>
        <taxon>Streptophyta</taxon>
        <taxon>Embryophyta</taxon>
        <taxon>Tracheophyta</taxon>
        <taxon>Spermatophyta</taxon>
        <taxon>Magnoliopsida</taxon>
        <taxon>eudicotyledons</taxon>
        <taxon>Gunneridae</taxon>
        <taxon>Pentapetalae</taxon>
        <taxon>rosids</taxon>
        <taxon>fabids</taxon>
        <taxon>Fabales</taxon>
        <taxon>Fabaceae</taxon>
        <taxon>Papilionoideae</taxon>
        <taxon>50 kb inversion clade</taxon>
        <taxon>NPAAA clade</taxon>
        <taxon>indigoferoid/millettioid clade</taxon>
        <taxon>Phaseoleae</taxon>
        <taxon>Clitoria</taxon>
    </lineage>
</organism>
<dbReference type="GO" id="GO:0019005">
    <property type="term" value="C:SCF ubiquitin ligase complex"/>
    <property type="evidence" value="ECO:0007669"/>
    <property type="project" value="TreeGrafter"/>
</dbReference>
<dbReference type="PANTHER" id="PTHR13318:SF76">
    <property type="entry name" value="F-BOX PROTEIN SKIP2"/>
    <property type="match status" value="1"/>
</dbReference>
<proteinExistence type="predicted"/>